<accession>A0A6A6PW16</accession>
<dbReference type="RefSeq" id="XP_033590802.1">
    <property type="nucleotide sequence ID" value="XM_033729341.1"/>
</dbReference>
<evidence type="ECO:0000313" key="2">
    <source>
        <dbReference type="Proteomes" id="UP000799767"/>
    </source>
</evidence>
<keyword evidence="2" id="KW-1185">Reference proteome</keyword>
<organism evidence="1 2">
    <name type="scientific">Neohortaea acidophila</name>
    <dbReference type="NCBI Taxonomy" id="245834"/>
    <lineage>
        <taxon>Eukaryota</taxon>
        <taxon>Fungi</taxon>
        <taxon>Dikarya</taxon>
        <taxon>Ascomycota</taxon>
        <taxon>Pezizomycotina</taxon>
        <taxon>Dothideomycetes</taxon>
        <taxon>Dothideomycetidae</taxon>
        <taxon>Mycosphaerellales</taxon>
        <taxon>Teratosphaeriaceae</taxon>
        <taxon>Neohortaea</taxon>
    </lineage>
</organism>
<reference evidence="1" key="1">
    <citation type="journal article" date="2020" name="Stud. Mycol.">
        <title>101 Dothideomycetes genomes: a test case for predicting lifestyles and emergence of pathogens.</title>
        <authorList>
            <person name="Haridas S."/>
            <person name="Albert R."/>
            <person name="Binder M."/>
            <person name="Bloem J."/>
            <person name="Labutti K."/>
            <person name="Salamov A."/>
            <person name="Andreopoulos B."/>
            <person name="Baker S."/>
            <person name="Barry K."/>
            <person name="Bills G."/>
            <person name="Bluhm B."/>
            <person name="Cannon C."/>
            <person name="Castanera R."/>
            <person name="Culley D."/>
            <person name="Daum C."/>
            <person name="Ezra D."/>
            <person name="Gonzalez J."/>
            <person name="Henrissat B."/>
            <person name="Kuo A."/>
            <person name="Liang C."/>
            <person name="Lipzen A."/>
            <person name="Lutzoni F."/>
            <person name="Magnuson J."/>
            <person name="Mondo S."/>
            <person name="Nolan M."/>
            <person name="Ohm R."/>
            <person name="Pangilinan J."/>
            <person name="Park H.-J."/>
            <person name="Ramirez L."/>
            <person name="Alfaro M."/>
            <person name="Sun H."/>
            <person name="Tritt A."/>
            <person name="Yoshinaga Y."/>
            <person name="Zwiers L.-H."/>
            <person name="Turgeon B."/>
            <person name="Goodwin S."/>
            <person name="Spatafora J."/>
            <person name="Crous P."/>
            <person name="Grigoriev I."/>
        </authorList>
    </citation>
    <scope>NUCLEOTIDE SEQUENCE</scope>
    <source>
        <strain evidence="1">CBS 113389</strain>
    </source>
</reference>
<evidence type="ECO:0000313" key="1">
    <source>
        <dbReference type="EMBL" id="KAF2484232.1"/>
    </source>
</evidence>
<dbReference type="Proteomes" id="UP000799767">
    <property type="component" value="Unassembled WGS sequence"/>
</dbReference>
<sequence length="226" mass="24656">MHGSESGFSEAQPCPFVAPPDFTCITHVGNTKYTAKYIRTNTSSTCDSDSHSINKSLTVQSSTIHFSPTTTNMLFSNLFFLLVSAFAACAYGKKFGISMQVDGNFVPLAPIFNATKPNIVFKIQSYRNRKHFGINVNTTKGVYGLQIPQVADNYGLALPIYGQLKTKSRQFTIVNGTIDVVPQAALDQLYDKANGVEGIFLKFGVPSQPNLLPPKGCTPTVLKQVF</sequence>
<dbReference type="EMBL" id="MU001634">
    <property type="protein sequence ID" value="KAF2484232.1"/>
    <property type="molecule type" value="Genomic_DNA"/>
</dbReference>
<protein>
    <submittedName>
        <fullName evidence="1">Uncharacterized protein</fullName>
    </submittedName>
</protein>
<name>A0A6A6PW16_9PEZI</name>
<dbReference type="AlphaFoldDB" id="A0A6A6PW16"/>
<dbReference type="GeneID" id="54470343"/>
<gene>
    <name evidence="1" type="ORF">BDY17DRAFT_124324</name>
</gene>
<proteinExistence type="predicted"/>